<dbReference type="SMART" id="SM00267">
    <property type="entry name" value="GGDEF"/>
    <property type="match status" value="1"/>
</dbReference>
<feature type="domain" description="HAMP" evidence="3">
    <location>
        <begin position="179"/>
        <end position="235"/>
    </location>
</feature>
<keyword evidence="1" id="KW-0812">Transmembrane</keyword>
<dbReference type="CDD" id="cd01948">
    <property type="entry name" value="EAL"/>
    <property type="match status" value="1"/>
</dbReference>
<reference evidence="5 6" key="1">
    <citation type="submission" date="2016-12" db="EMBL/GenBank/DDBJ databases">
        <title>Izhakiella australiana sp. nov. of genus Izhakiella isolated from Australian desert.</title>
        <authorList>
            <person name="Ji M."/>
        </authorList>
    </citation>
    <scope>NUCLEOTIDE SEQUENCE [LARGE SCALE GENOMIC DNA]</scope>
    <source>
        <strain evidence="5 6">D4N98</strain>
    </source>
</reference>
<name>A0A1S8YIJ4_9GAMM</name>
<dbReference type="GO" id="GO:0071111">
    <property type="term" value="F:cyclic-guanylate-specific phosphodiesterase activity"/>
    <property type="evidence" value="ECO:0007669"/>
    <property type="project" value="InterPro"/>
</dbReference>
<dbReference type="PROSITE" id="PS50883">
    <property type="entry name" value="EAL"/>
    <property type="match status" value="1"/>
</dbReference>
<dbReference type="PANTHER" id="PTHR33121:SF77">
    <property type="entry name" value="CYCLIC DI-GMP PHOSPHODIESTERASE PDEK-RELATED"/>
    <property type="match status" value="1"/>
</dbReference>
<feature type="domain" description="GGDEF" evidence="4">
    <location>
        <begin position="270"/>
        <end position="403"/>
    </location>
</feature>
<dbReference type="Pfam" id="PF17154">
    <property type="entry name" value="GAPES3"/>
    <property type="match status" value="1"/>
</dbReference>
<dbReference type="STRING" id="1926881.BTJ39_17905"/>
<dbReference type="InterPro" id="IPR001633">
    <property type="entry name" value="EAL_dom"/>
</dbReference>
<dbReference type="InterPro" id="IPR035919">
    <property type="entry name" value="EAL_sf"/>
</dbReference>
<dbReference type="SMART" id="SM00052">
    <property type="entry name" value="EAL"/>
    <property type="match status" value="1"/>
</dbReference>
<dbReference type="Gene3D" id="3.30.70.270">
    <property type="match status" value="1"/>
</dbReference>
<dbReference type="SUPFAM" id="SSF55073">
    <property type="entry name" value="Nucleotide cyclase"/>
    <property type="match status" value="1"/>
</dbReference>
<dbReference type="PROSITE" id="PS50885">
    <property type="entry name" value="HAMP"/>
    <property type="match status" value="1"/>
</dbReference>
<dbReference type="RefSeq" id="WP_078004054.1">
    <property type="nucleotide sequence ID" value="NZ_MRUL01000015.1"/>
</dbReference>
<dbReference type="SUPFAM" id="SSF141868">
    <property type="entry name" value="EAL domain-like"/>
    <property type="match status" value="1"/>
</dbReference>
<dbReference type="Proteomes" id="UP000190667">
    <property type="component" value="Unassembled WGS sequence"/>
</dbReference>
<dbReference type="EMBL" id="MRUL01000015">
    <property type="protein sequence ID" value="OON38533.1"/>
    <property type="molecule type" value="Genomic_DNA"/>
</dbReference>
<dbReference type="InterPro" id="IPR043128">
    <property type="entry name" value="Rev_trsase/Diguanyl_cyclase"/>
</dbReference>
<dbReference type="Gene3D" id="3.20.20.450">
    <property type="entry name" value="EAL domain"/>
    <property type="match status" value="1"/>
</dbReference>
<dbReference type="PROSITE" id="PS50887">
    <property type="entry name" value="GGDEF"/>
    <property type="match status" value="1"/>
</dbReference>
<dbReference type="GO" id="GO:0007165">
    <property type="term" value="P:signal transduction"/>
    <property type="evidence" value="ECO:0007669"/>
    <property type="project" value="InterPro"/>
</dbReference>
<dbReference type="NCBIfam" id="TIGR00254">
    <property type="entry name" value="GGDEF"/>
    <property type="match status" value="1"/>
</dbReference>
<dbReference type="InterPro" id="IPR003660">
    <property type="entry name" value="HAMP_dom"/>
</dbReference>
<dbReference type="OrthoDB" id="9804951at2"/>
<evidence type="ECO:0000259" key="2">
    <source>
        <dbReference type="PROSITE" id="PS50883"/>
    </source>
</evidence>
<dbReference type="AlphaFoldDB" id="A0A1S8YIJ4"/>
<dbReference type="NCBIfam" id="NF008807">
    <property type="entry name" value="PRK11829.1"/>
    <property type="match status" value="1"/>
</dbReference>
<keyword evidence="1" id="KW-0472">Membrane</keyword>
<sequence length="671" mass="75077">MRVTRSLTIKQMATVSAVTLVIVSLFILLQLFHFVQQRRIDYAQQMENVAHTIRQPLSEAVLKADIPQVERILATLKPAGVIARADIVLPNDIPALHSEFAVEKPVPALIAQLFDLPVTISVPLYSPERALPGPLASLVLQADSARVYQFIRATVATMLIAYLLLALMLTVAISWCINRLIVRPLRRLALELDALTPQDLIAHQLPLPPNHRDDELGQLILNYNYNQQTLGNIYDEMSRLTTHYALTGLPNKALFLALVEQQLKSVKNTAPLAIIVLRMETLQETNGIVTEDQRNMLLMTQVDRIRACIDEHSVLAQISNSDFALLVKRASNLFRAMRLARNLMQKLTQPVTLEQLQLRPVTSMGISLREKETQHGEELLSRASSAMMSAHHRGKNQIMFFEPSMTERAQRRLTQEHDILQGLEEESFALFLQPQIDMNSGKMVGAEALLRMCQPDGSWSLPEDLIANAEQLGVINPLGRWVLEESCRLLADWQKCGIDLPLSVNLSAIQLRDAAMVSHLRDLLSQYHIKPGSLVLELTETAQVGEPDQALQLLQKLREAGIPVALDDFGMGYANLNWLQQFKDLPISKLKMDRSFVAGLPEDDAMVRIVAAIAEIITIDVVAEGVETETQRDWLLARGIHIGQGYLYSEPLPINSFTARFLPIPVSVTSH</sequence>
<dbReference type="GO" id="GO:0016020">
    <property type="term" value="C:membrane"/>
    <property type="evidence" value="ECO:0007669"/>
    <property type="project" value="InterPro"/>
</dbReference>
<dbReference type="Pfam" id="PF00672">
    <property type="entry name" value="HAMP"/>
    <property type="match status" value="1"/>
</dbReference>
<evidence type="ECO:0000256" key="1">
    <source>
        <dbReference type="SAM" id="Phobius"/>
    </source>
</evidence>
<comment type="caution">
    <text evidence="5">The sequence shown here is derived from an EMBL/GenBank/DDBJ whole genome shotgun (WGS) entry which is preliminary data.</text>
</comment>
<feature type="transmembrane region" description="Helical" evidence="1">
    <location>
        <begin position="155"/>
        <end position="177"/>
    </location>
</feature>
<accession>A0A1S8YIJ4</accession>
<dbReference type="Pfam" id="PF00990">
    <property type="entry name" value="GGDEF"/>
    <property type="match status" value="1"/>
</dbReference>
<keyword evidence="6" id="KW-1185">Reference proteome</keyword>
<evidence type="ECO:0000313" key="5">
    <source>
        <dbReference type="EMBL" id="OON38533.1"/>
    </source>
</evidence>
<proteinExistence type="predicted"/>
<evidence type="ECO:0000313" key="6">
    <source>
        <dbReference type="Proteomes" id="UP000190667"/>
    </source>
</evidence>
<dbReference type="InterPro" id="IPR050706">
    <property type="entry name" value="Cyclic-di-GMP_PDE-like"/>
</dbReference>
<evidence type="ECO:0000259" key="3">
    <source>
        <dbReference type="PROSITE" id="PS50885"/>
    </source>
</evidence>
<feature type="domain" description="EAL" evidence="2">
    <location>
        <begin position="412"/>
        <end position="665"/>
    </location>
</feature>
<dbReference type="InterPro" id="IPR000160">
    <property type="entry name" value="GGDEF_dom"/>
</dbReference>
<organism evidence="5 6">
    <name type="scientific">Izhakiella australiensis</name>
    <dbReference type="NCBI Taxonomy" id="1926881"/>
    <lineage>
        <taxon>Bacteria</taxon>
        <taxon>Pseudomonadati</taxon>
        <taxon>Pseudomonadota</taxon>
        <taxon>Gammaproteobacteria</taxon>
        <taxon>Enterobacterales</taxon>
        <taxon>Erwiniaceae</taxon>
        <taxon>Izhakiella</taxon>
    </lineage>
</organism>
<evidence type="ECO:0000259" key="4">
    <source>
        <dbReference type="PROSITE" id="PS50887"/>
    </source>
</evidence>
<dbReference type="InterPro" id="IPR033419">
    <property type="entry name" value="GAPES3"/>
</dbReference>
<protein>
    <submittedName>
        <fullName evidence="5">Biofilm formation regulator HmsP</fullName>
    </submittedName>
</protein>
<dbReference type="Gene3D" id="6.10.340.10">
    <property type="match status" value="1"/>
</dbReference>
<dbReference type="PANTHER" id="PTHR33121">
    <property type="entry name" value="CYCLIC DI-GMP PHOSPHODIESTERASE PDEF"/>
    <property type="match status" value="1"/>
</dbReference>
<keyword evidence="1" id="KW-1133">Transmembrane helix</keyword>
<dbReference type="Pfam" id="PF00563">
    <property type="entry name" value="EAL"/>
    <property type="match status" value="1"/>
</dbReference>
<gene>
    <name evidence="5" type="ORF">BTJ39_17905</name>
</gene>
<feature type="transmembrane region" description="Helical" evidence="1">
    <location>
        <begin position="12"/>
        <end position="35"/>
    </location>
</feature>
<dbReference type="InterPro" id="IPR029787">
    <property type="entry name" value="Nucleotide_cyclase"/>
</dbReference>